<keyword evidence="2" id="KW-0255">Endonuclease</keyword>
<accession>A0ABS6N476</accession>
<dbReference type="EMBL" id="JAHRWL010000001">
    <property type="protein sequence ID" value="MBV2358814.1"/>
    <property type="molecule type" value="Genomic_DNA"/>
</dbReference>
<keyword evidence="3" id="KW-1185">Reference proteome</keyword>
<evidence type="ECO:0000313" key="3">
    <source>
        <dbReference type="Proteomes" id="UP001166293"/>
    </source>
</evidence>
<comment type="caution">
    <text evidence="2">The sequence shown here is derived from an EMBL/GenBank/DDBJ whole genome shotgun (WGS) entry which is preliminary data.</text>
</comment>
<evidence type="ECO:0000313" key="2">
    <source>
        <dbReference type="EMBL" id="MBV2358814.1"/>
    </source>
</evidence>
<evidence type="ECO:0000259" key="1">
    <source>
        <dbReference type="Pfam" id="PF00149"/>
    </source>
</evidence>
<reference evidence="2" key="1">
    <citation type="submission" date="2021-06" db="EMBL/GenBank/DDBJ databases">
        <title>Thalassococcus sp. CAU 1522 isolated from sea sand, Republic of Korea.</title>
        <authorList>
            <person name="Kim W."/>
        </authorList>
    </citation>
    <scope>NUCLEOTIDE SEQUENCE</scope>
    <source>
        <strain evidence="2">CAU 1522</strain>
    </source>
</reference>
<dbReference type="GO" id="GO:0016874">
    <property type="term" value="F:ligase activity"/>
    <property type="evidence" value="ECO:0007669"/>
    <property type="project" value="UniProtKB-KW"/>
</dbReference>
<protein>
    <submittedName>
        <fullName evidence="2">Ligase-associated DNA damage response endonuclease PdeM</fullName>
        <ecNumber evidence="2">3.1.-.-</ecNumber>
    </submittedName>
</protein>
<keyword evidence="2" id="KW-0378">Hydrolase</keyword>
<gene>
    <name evidence="2" type="primary">pdeM</name>
    <name evidence="2" type="ORF">KUH32_03430</name>
</gene>
<dbReference type="InterPro" id="IPR024173">
    <property type="entry name" value="Pesterase_MJ0037-like"/>
</dbReference>
<dbReference type="PANTHER" id="PTHR39323">
    <property type="entry name" value="BLR1149 PROTEIN"/>
    <property type="match status" value="1"/>
</dbReference>
<proteinExistence type="predicted"/>
<sequence length="224" mass="24174">MNKFTFSFAGSELSALASGGLFWPAQDLLVVSDLHFGKAARFSAVGGSALPPYETRETLTRLEKDLSETGARQVICLGDSFDAPGIETALPEDDLLWISRLMAGRRWTWIAGNHDPAPLGLAGSHRSEMSVGPLVFRHIAKAGATGEVSGHYHPKARITARGRAISRPCFLIDEARLILPAYGHFTGGLWSDSTVLCALMAPEARAILTGKTLFEIPMPRRAMA</sequence>
<dbReference type="NCBIfam" id="TIGR04123">
    <property type="entry name" value="P_estr_lig_assc"/>
    <property type="match status" value="1"/>
</dbReference>
<dbReference type="GO" id="GO:0004519">
    <property type="term" value="F:endonuclease activity"/>
    <property type="evidence" value="ECO:0007669"/>
    <property type="project" value="UniProtKB-KW"/>
</dbReference>
<keyword evidence="2" id="KW-0540">Nuclease</keyword>
<dbReference type="Pfam" id="PF00149">
    <property type="entry name" value="Metallophos"/>
    <property type="match status" value="1"/>
</dbReference>
<keyword evidence="2" id="KW-0436">Ligase</keyword>
<dbReference type="PANTHER" id="PTHR39323:SF1">
    <property type="entry name" value="BLR1149 PROTEIN"/>
    <property type="match status" value="1"/>
</dbReference>
<dbReference type="GO" id="GO:0016787">
    <property type="term" value="F:hydrolase activity"/>
    <property type="evidence" value="ECO:0007669"/>
    <property type="project" value="UniProtKB-KW"/>
</dbReference>
<dbReference type="RefSeq" id="WP_217776664.1">
    <property type="nucleotide sequence ID" value="NZ_JAHRWL010000001.1"/>
</dbReference>
<dbReference type="InterPro" id="IPR026336">
    <property type="entry name" value="PdeM-like"/>
</dbReference>
<dbReference type="InterPro" id="IPR004843">
    <property type="entry name" value="Calcineurin-like_PHP"/>
</dbReference>
<feature type="domain" description="Calcineurin-like phosphoesterase" evidence="1">
    <location>
        <begin position="28"/>
        <end position="123"/>
    </location>
</feature>
<dbReference type="PIRSF" id="PIRSF000887">
    <property type="entry name" value="Pesterase_MJ0037"/>
    <property type="match status" value="1"/>
</dbReference>
<organism evidence="2 3">
    <name type="scientific">Thalassococcus arenae</name>
    <dbReference type="NCBI Taxonomy" id="2851652"/>
    <lineage>
        <taxon>Bacteria</taxon>
        <taxon>Pseudomonadati</taxon>
        <taxon>Pseudomonadota</taxon>
        <taxon>Alphaproteobacteria</taxon>
        <taxon>Rhodobacterales</taxon>
        <taxon>Roseobacteraceae</taxon>
        <taxon>Thalassococcus</taxon>
    </lineage>
</organism>
<dbReference type="EC" id="3.1.-.-" evidence="2"/>
<name>A0ABS6N476_9RHOB</name>
<dbReference type="Proteomes" id="UP001166293">
    <property type="component" value="Unassembled WGS sequence"/>
</dbReference>